<accession>A0A2G5SUU6</accession>
<dbReference type="AlphaFoldDB" id="A0A2G5SUU6"/>
<sequence>MFPRHVLLLMMIFDMLPVPIIMQHLFAKYEKRLKLNHITRKTWEEEQTFSRVGKAVFKVPRPPKHKKTFRWEIQSPSKEGKAPRPYTVKWTPHVEKPPKIPEQMWNMKRCFQPRRDARISLADATFQPEKKLNVPEQIYTAVNPPEIAEKDLRLMEDLQSFFESWDDDNYTEDEQEELMQMAVTGRVEVYQEVYKQTSNPLYLARAVFLKFLDLNRLTDLHKMYLILTEEAEFPMWYVEGVLRKHYE</sequence>
<evidence type="ECO:0000256" key="1">
    <source>
        <dbReference type="SAM" id="Phobius"/>
    </source>
</evidence>
<dbReference type="EMBL" id="PDUG01000006">
    <property type="protein sequence ID" value="PIC18722.1"/>
    <property type="molecule type" value="Genomic_DNA"/>
</dbReference>
<dbReference type="Proteomes" id="UP000230233">
    <property type="component" value="Chromosome X"/>
</dbReference>
<name>A0A2G5SUU6_9PELO</name>
<gene>
    <name evidence="2" type="primary">Cni-C03B1.2</name>
    <name evidence="2" type="synonym">Cnig_chr_X.g24517</name>
    <name evidence="2" type="ORF">B9Z55_024517</name>
</gene>
<keyword evidence="1" id="KW-0812">Transmembrane</keyword>
<comment type="caution">
    <text evidence="2">The sequence shown here is derived from an EMBL/GenBank/DDBJ whole genome shotgun (WGS) entry which is preliminary data.</text>
</comment>
<keyword evidence="3" id="KW-1185">Reference proteome</keyword>
<dbReference type="STRING" id="1611254.A0A2G5SUU6"/>
<protein>
    <submittedName>
        <fullName evidence="2">Uncharacterized protein</fullName>
    </submittedName>
</protein>
<feature type="transmembrane region" description="Helical" evidence="1">
    <location>
        <begin position="6"/>
        <end position="27"/>
    </location>
</feature>
<evidence type="ECO:0000313" key="3">
    <source>
        <dbReference type="Proteomes" id="UP000230233"/>
    </source>
</evidence>
<proteinExistence type="predicted"/>
<organism evidence="2 3">
    <name type="scientific">Caenorhabditis nigoni</name>
    <dbReference type="NCBI Taxonomy" id="1611254"/>
    <lineage>
        <taxon>Eukaryota</taxon>
        <taxon>Metazoa</taxon>
        <taxon>Ecdysozoa</taxon>
        <taxon>Nematoda</taxon>
        <taxon>Chromadorea</taxon>
        <taxon>Rhabditida</taxon>
        <taxon>Rhabditina</taxon>
        <taxon>Rhabditomorpha</taxon>
        <taxon>Rhabditoidea</taxon>
        <taxon>Rhabditidae</taxon>
        <taxon>Peloderinae</taxon>
        <taxon>Caenorhabditis</taxon>
    </lineage>
</organism>
<evidence type="ECO:0000313" key="2">
    <source>
        <dbReference type="EMBL" id="PIC18722.1"/>
    </source>
</evidence>
<reference evidence="3" key="1">
    <citation type="submission" date="2017-10" db="EMBL/GenBank/DDBJ databases">
        <title>Rapid genome shrinkage in a self-fertile nematode reveals novel sperm competition proteins.</title>
        <authorList>
            <person name="Yin D."/>
            <person name="Schwarz E.M."/>
            <person name="Thomas C.G."/>
            <person name="Felde R.L."/>
            <person name="Korf I.F."/>
            <person name="Cutter A.D."/>
            <person name="Schartner C.M."/>
            <person name="Ralston E.J."/>
            <person name="Meyer B.J."/>
            <person name="Haag E.S."/>
        </authorList>
    </citation>
    <scope>NUCLEOTIDE SEQUENCE [LARGE SCALE GENOMIC DNA]</scope>
    <source>
        <strain evidence="3">JU1422</strain>
    </source>
</reference>
<keyword evidence="1" id="KW-1133">Transmembrane helix</keyword>
<keyword evidence="1" id="KW-0472">Membrane</keyword>
<dbReference type="OrthoDB" id="5778789at2759"/>